<reference evidence="2" key="1">
    <citation type="submission" date="2021-08" db="EMBL/GenBank/DDBJ databases">
        <title>WGS assembly of Ceratopteris richardii.</title>
        <authorList>
            <person name="Marchant D.B."/>
            <person name="Chen G."/>
            <person name="Jenkins J."/>
            <person name="Shu S."/>
            <person name="Leebens-Mack J."/>
            <person name="Grimwood J."/>
            <person name="Schmutz J."/>
            <person name="Soltis P."/>
            <person name="Soltis D."/>
            <person name="Chen Z.-H."/>
        </authorList>
    </citation>
    <scope>NUCLEOTIDE SEQUENCE</scope>
    <source>
        <strain evidence="2">Whitten #5841</strain>
        <tissue evidence="2">Leaf</tissue>
    </source>
</reference>
<feature type="domain" description="MACPF" evidence="1">
    <location>
        <begin position="3"/>
        <end position="332"/>
    </location>
</feature>
<dbReference type="Pfam" id="PF01823">
    <property type="entry name" value="MACPF"/>
    <property type="match status" value="1"/>
</dbReference>
<dbReference type="InterPro" id="IPR020864">
    <property type="entry name" value="MACPF"/>
</dbReference>
<evidence type="ECO:0000259" key="1">
    <source>
        <dbReference type="PROSITE" id="PS51412"/>
    </source>
</evidence>
<dbReference type="GO" id="GO:0006952">
    <property type="term" value="P:defense response"/>
    <property type="evidence" value="ECO:0007669"/>
    <property type="project" value="InterPro"/>
</dbReference>
<dbReference type="Proteomes" id="UP000825935">
    <property type="component" value="Chromosome 18"/>
</dbReference>
<evidence type="ECO:0000313" key="3">
    <source>
        <dbReference type="Proteomes" id="UP000825935"/>
    </source>
</evidence>
<accession>A0A8T2STE9</accession>
<dbReference type="AlphaFoldDB" id="A0A8T2STE9"/>
<dbReference type="EMBL" id="CM035423">
    <property type="protein sequence ID" value="KAH7366070.1"/>
    <property type="molecule type" value="Genomic_DNA"/>
</dbReference>
<dbReference type="GO" id="GO:0012501">
    <property type="term" value="P:programmed cell death"/>
    <property type="evidence" value="ECO:0007669"/>
    <property type="project" value="InterPro"/>
</dbReference>
<dbReference type="OrthoDB" id="1366754at2759"/>
<dbReference type="EMBL" id="CM035423">
    <property type="protein sequence ID" value="KAH7366065.1"/>
    <property type="molecule type" value="Genomic_DNA"/>
</dbReference>
<dbReference type="SMART" id="SM00457">
    <property type="entry name" value="MACPF"/>
    <property type="match status" value="1"/>
</dbReference>
<keyword evidence="3" id="KW-1185">Reference proteome</keyword>
<protein>
    <recommendedName>
        <fullName evidence="1">MACPF domain-containing protein</fullName>
    </recommendedName>
</protein>
<gene>
    <name evidence="2" type="ORF">KP509_18G061900</name>
</gene>
<dbReference type="OMA" id="EDTVCIC"/>
<dbReference type="EMBL" id="CM035423">
    <property type="protein sequence ID" value="KAH7366066.1"/>
    <property type="molecule type" value="Genomic_DNA"/>
</dbReference>
<dbReference type="PANTHER" id="PTHR33199:SF1">
    <property type="entry name" value="OS01G0958700 PROTEIN"/>
    <property type="match status" value="1"/>
</dbReference>
<dbReference type="EMBL" id="CM035423">
    <property type="protein sequence ID" value="KAH7366068.1"/>
    <property type="molecule type" value="Genomic_DNA"/>
</dbReference>
<organism evidence="2 3">
    <name type="scientific">Ceratopteris richardii</name>
    <name type="common">Triangle waterfern</name>
    <dbReference type="NCBI Taxonomy" id="49495"/>
    <lineage>
        <taxon>Eukaryota</taxon>
        <taxon>Viridiplantae</taxon>
        <taxon>Streptophyta</taxon>
        <taxon>Embryophyta</taxon>
        <taxon>Tracheophyta</taxon>
        <taxon>Polypodiopsida</taxon>
        <taxon>Polypodiidae</taxon>
        <taxon>Polypodiales</taxon>
        <taxon>Pteridineae</taxon>
        <taxon>Pteridaceae</taxon>
        <taxon>Parkerioideae</taxon>
        <taxon>Ceratopteris</taxon>
    </lineage>
</organism>
<dbReference type="GO" id="GO:0005886">
    <property type="term" value="C:plasma membrane"/>
    <property type="evidence" value="ECO:0007669"/>
    <property type="project" value="TreeGrafter"/>
</dbReference>
<dbReference type="InterPro" id="IPR044663">
    <property type="entry name" value="CAD1/NSL1-like"/>
</dbReference>
<comment type="caution">
    <text evidence="2">The sequence shown here is derived from an EMBL/GenBank/DDBJ whole genome shotgun (WGS) entry which is preliminary data.</text>
</comment>
<dbReference type="PANTHER" id="PTHR33199">
    <property type="entry name" value="MACPF DOMAIN-CONTAINING PROTEIN CAD1"/>
    <property type="match status" value="1"/>
</dbReference>
<proteinExistence type="predicted"/>
<dbReference type="GO" id="GO:2000031">
    <property type="term" value="P:regulation of salicylic acid mediated signaling pathway"/>
    <property type="evidence" value="ECO:0007669"/>
    <property type="project" value="InterPro"/>
</dbReference>
<name>A0A8T2STE9_CERRI</name>
<dbReference type="PROSITE" id="PS51412">
    <property type="entry name" value="MACPF_2"/>
    <property type="match status" value="1"/>
</dbReference>
<evidence type="ECO:0000313" key="2">
    <source>
        <dbReference type="EMBL" id="KAH7366070.1"/>
    </source>
</evidence>
<sequence length="607" mass="68040">MASKYSNTNASKIASLAIGILGQGYDLTGDLKFSNCKDADGKPLIEINEKETYELSLPGGVIVQNVPTMIKSDKGELTRFRSDILTFDQMSQEFNQGLSLSGKIPCGLFNSMFDFSGAWQKDASTTRHLALDGWFYTLYTLEIPRSQLILKESIKAFVPTSWEPAALARFLETFGTHIVASVKMGGKDVVYMKQHQSSSSTPVEFKKLLDEVSDEWFSQGEGRRRVSSLEKHNNKHGSEFRLWSAHLDTFNQSFYNKKHHVTIMSKRRGGIDQDQAHPEWIQTVPIFPDLISVSLVPITSLLSGVTGSGFLSHAINLYLRYKPPIEELHQFLDFQLPREWAPVFNDLPLTLSRKDHSPSTLQFSLLGPKLKVNKMQVVVGRKPVTGMRLFLEGKKHDKIAIHLQYLSGIPKILQPLWGSHISGEPSWQGPDSKNVKYFEPVQWKNFSHVCTAPIENTETWIGDHVGACVVVGAQLDVKSFNLKNVLCLRLMYLRIPEARIRRSEWDHMPAMTTKSGMFSSFLSGAFSAPAATPAKHSPVLLNSGIYPRGPPTSVQDPKLLKFIDTTEMTKGPQDMPGHWLVTGAKLYVEKGRISLRVKYSLLTISSD</sequence>